<reference evidence="2" key="1">
    <citation type="submission" date="2022-11" db="UniProtKB">
        <authorList>
            <consortium name="WormBaseParasite"/>
        </authorList>
    </citation>
    <scope>IDENTIFICATION</scope>
</reference>
<dbReference type="WBParaSite" id="nRc.2.0.1.t04475-RA">
    <property type="protein sequence ID" value="nRc.2.0.1.t04475-RA"/>
    <property type="gene ID" value="nRc.2.0.1.g04475"/>
</dbReference>
<accession>A0A915HSU4</accession>
<proteinExistence type="predicted"/>
<keyword evidence="1" id="KW-1185">Reference proteome</keyword>
<name>A0A915HSU4_ROMCU</name>
<evidence type="ECO:0000313" key="2">
    <source>
        <dbReference type="WBParaSite" id="nRc.2.0.1.t04475-RA"/>
    </source>
</evidence>
<sequence>MDSFGFLRDYIAEQFSHKYAGQSLMYEYAESLAARAFLKMCDLPFCFRMEPNAEYMSPTGRDIH</sequence>
<organism evidence="1 2">
    <name type="scientific">Romanomermis culicivorax</name>
    <name type="common">Nematode worm</name>
    <dbReference type="NCBI Taxonomy" id="13658"/>
    <lineage>
        <taxon>Eukaryota</taxon>
        <taxon>Metazoa</taxon>
        <taxon>Ecdysozoa</taxon>
        <taxon>Nematoda</taxon>
        <taxon>Enoplea</taxon>
        <taxon>Dorylaimia</taxon>
        <taxon>Mermithida</taxon>
        <taxon>Mermithoidea</taxon>
        <taxon>Mermithidae</taxon>
        <taxon>Romanomermis</taxon>
    </lineage>
</organism>
<evidence type="ECO:0000313" key="1">
    <source>
        <dbReference type="Proteomes" id="UP000887565"/>
    </source>
</evidence>
<dbReference type="Proteomes" id="UP000887565">
    <property type="component" value="Unplaced"/>
</dbReference>
<protein>
    <submittedName>
        <fullName evidence="2">Uncharacterized protein</fullName>
    </submittedName>
</protein>
<dbReference type="AlphaFoldDB" id="A0A915HSU4"/>